<dbReference type="KEGG" id="mff:MFFC18_50210"/>
<sequence length="215" mass="23589" precursor="true">MSDENEIPIDHPLDGLSHEGRTVEAMLESAELPASRVNRDVLMYQAGWQAALAEANCLPKPAAASEPIGVVASRTSLLWPAMTTVFAVASMILGMMLLRNENPALEVALDSALDSPSITTVSEPSIDRTEQPVLAAMQPTEEPTQRLKALKPASLLGLLGFRPKESYHQRIEQYSRESQWHMTPVHFESSDGQRDAVRLKTGSFLNAEELVDDLL</sequence>
<evidence type="ECO:0000313" key="1">
    <source>
        <dbReference type="EMBL" id="QEG25098.1"/>
    </source>
</evidence>
<protein>
    <submittedName>
        <fullName evidence="1">Uncharacterized protein</fullName>
    </submittedName>
</protein>
<name>A0A5B9PFA6_9BACT</name>
<keyword evidence="2" id="KW-1185">Reference proteome</keyword>
<dbReference type="Proteomes" id="UP000322214">
    <property type="component" value="Chromosome"/>
</dbReference>
<dbReference type="EMBL" id="CP042912">
    <property type="protein sequence ID" value="QEG25098.1"/>
    <property type="molecule type" value="Genomic_DNA"/>
</dbReference>
<organism evidence="1 2">
    <name type="scientific">Mariniblastus fucicola</name>
    <dbReference type="NCBI Taxonomy" id="980251"/>
    <lineage>
        <taxon>Bacteria</taxon>
        <taxon>Pseudomonadati</taxon>
        <taxon>Planctomycetota</taxon>
        <taxon>Planctomycetia</taxon>
        <taxon>Pirellulales</taxon>
        <taxon>Pirellulaceae</taxon>
        <taxon>Mariniblastus</taxon>
    </lineage>
</organism>
<gene>
    <name evidence="1" type="ORF">MFFC18_50210</name>
</gene>
<accession>A0A5B9PFA6</accession>
<dbReference type="AlphaFoldDB" id="A0A5B9PFA6"/>
<dbReference type="RefSeq" id="WP_075084201.1">
    <property type="nucleotide sequence ID" value="NZ_CP042912.1"/>
</dbReference>
<proteinExistence type="predicted"/>
<reference evidence="1 2" key="1">
    <citation type="submission" date="2019-08" db="EMBL/GenBank/DDBJ databases">
        <title>Deep-cultivation of Planctomycetes and their phenomic and genomic characterization uncovers novel biology.</title>
        <authorList>
            <person name="Wiegand S."/>
            <person name="Jogler M."/>
            <person name="Boedeker C."/>
            <person name="Pinto D."/>
            <person name="Vollmers J."/>
            <person name="Rivas-Marin E."/>
            <person name="Kohn T."/>
            <person name="Peeters S.H."/>
            <person name="Heuer A."/>
            <person name="Rast P."/>
            <person name="Oberbeckmann S."/>
            <person name="Bunk B."/>
            <person name="Jeske O."/>
            <person name="Meyerdierks A."/>
            <person name="Storesund J.E."/>
            <person name="Kallscheuer N."/>
            <person name="Luecker S."/>
            <person name="Lage O.M."/>
            <person name="Pohl T."/>
            <person name="Merkel B.J."/>
            <person name="Hornburger P."/>
            <person name="Mueller R.-W."/>
            <person name="Bruemmer F."/>
            <person name="Labrenz M."/>
            <person name="Spormann A.M."/>
            <person name="Op den Camp H."/>
            <person name="Overmann J."/>
            <person name="Amann R."/>
            <person name="Jetten M.S.M."/>
            <person name="Mascher T."/>
            <person name="Medema M.H."/>
            <person name="Devos D.P."/>
            <person name="Kaster A.-K."/>
            <person name="Ovreas L."/>
            <person name="Rohde M."/>
            <person name="Galperin M.Y."/>
            <person name="Jogler C."/>
        </authorList>
    </citation>
    <scope>NUCLEOTIDE SEQUENCE [LARGE SCALE GENOMIC DNA]</scope>
    <source>
        <strain evidence="1 2">FC18</strain>
    </source>
</reference>
<dbReference type="STRING" id="980251.GCA_001642875_01399"/>
<evidence type="ECO:0000313" key="2">
    <source>
        <dbReference type="Proteomes" id="UP000322214"/>
    </source>
</evidence>